<keyword evidence="3" id="KW-0238">DNA-binding</keyword>
<dbReference type="InterPro" id="IPR005119">
    <property type="entry name" value="LysR_subst-bd"/>
</dbReference>
<dbReference type="CDD" id="cd05466">
    <property type="entry name" value="PBP2_LTTR_substrate"/>
    <property type="match status" value="1"/>
</dbReference>
<organism evidence="6 7">
    <name type="scientific">Bordetella genomosp. 7</name>
    <dbReference type="NCBI Taxonomy" id="1416805"/>
    <lineage>
        <taxon>Bacteria</taxon>
        <taxon>Pseudomonadati</taxon>
        <taxon>Pseudomonadota</taxon>
        <taxon>Betaproteobacteria</taxon>
        <taxon>Burkholderiales</taxon>
        <taxon>Alcaligenaceae</taxon>
        <taxon>Bordetella</taxon>
    </lineage>
</organism>
<dbReference type="PANTHER" id="PTHR30419">
    <property type="entry name" value="HTH-TYPE TRANSCRIPTIONAL REGULATOR YBHD"/>
    <property type="match status" value="1"/>
</dbReference>
<keyword evidence="7" id="KW-1185">Reference proteome</keyword>
<keyword evidence="2" id="KW-0805">Transcription regulation</keyword>
<keyword evidence="4" id="KW-0804">Transcription</keyword>
<comment type="similarity">
    <text evidence="1">Belongs to the LysR transcriptional regulatory family.</text>
</comment>
<protein>
    <recommendedName>
        <fullName evidence="5">HTH lysR-type domain-containing protein</fullName>
    </recommendedName>
</protein>
<dbReference type="GO" id="GO:0005829">
    <property type="term" value="C:cytosol"/>
    <property type="evidence" value="ECO:0007669"/>
    <property type="project" value="TreeGrafter"/>
</dbReference>
<evidence type="ECO:0000256" key="1">
    <source>
        <dbReference type="ARBA" id="ARBA00009437"/>
    </source>
</evidence>
<gene>
    <name evidence="6" type="ORF">CAL19_15005</name>
</gene>
<dbReference type="EMBL" id="NEVK01000007">
    <property type="protein sequence ID" value="OZI17152.1"/>
    <property type="molecule type" value="Genomic_DNA"/>
</dbReference>
<evidence type="ECO:0000256" key="3">
    <source>
        <dbReference type="ARBA" id="ARBA00023125"/>
    </source>
</evidence>
<dbReference type="Gene3D" id="1.10.10.10">
    <property type="entry name" value="Winged helix-like DNA-binding domain superfamily/Winged helix DNA-binding domain"/>
    <property type="match status" value="1"/>
</dbReference>
<evidence type="ECO:0000256" key="2">
    <source>
        <dbReference type="ARBA" id="ARBA00023015"/>
    </source>
</evidence>
<dbReference type="GO" id="GO:0003677">
    <property type="term" value="F:DNA binding"/>
    <property type="evidence" value="ECO:0007669"/>
    <property type="project" value="UniProtKB-KW"/>
</dbReference>
<evidence type="ECO:0000313" key="6">
    <source>
        <dbReference type="EMBL" id="OZI17152.1"/>
    </source>
</evidence>
<evidence type="ECO:0000313" key="7">
    <source>
        <dbReference type="Proteomes" id="UP000216947"/>
    </source>
</evidence>
<dbReference type="SUPFAM" id="SSF46785">
    <property type="entry name" value="Winged helix' DNA-binding domain"/>
    <property type="match status" value="1"/>
</dbReference>
<dbReference type="InterPro" id="IPR000847">
    <property type="entry name" value="LysR_HTH_N"/>
</dbReference>
<proteinExistence type="inferred from homology"/>
<dbReference type="PROSITE" id="PS50931">
    <property type="entry name" value="HTH_LYSR"/>
    <property type="match status" value="1"/>
</dbReference>
<dbReference type="PANTHER" id="PTHR30419:SF2">
    <property type="entry name" value="LYSR FAMILY TRANSCRIPTIONAL REGULATOR"/>
    <property type="match status" value="1"/>
</dbReference>
<dbReference type="Pfam" id="PF00126">
    <property type="entry name" value="HTH_1"/>
    <property type="match status" value="1"/>
</dbReference>
<evidence type="ECO:0000256" key="4">
    <source>
        <dbReference type="ARBA" id="ARBA00023163"/>
    </source>
</evidence>
<reference evidence="7" key="1">
    <citation type="submission" date="2017-05" db="EMBL/GenBank/DDBJ databases">
        <title>Complete and WGS of Bordetella genogroups.</title>
        <authorList>
            <person name="Spilker T."/>
            <person name="Lipuma J."/>
        </authorList>
    </citation>
    <scope>NUCLEOTIDE SEQUENCE [LARGE SCALE GENOMIC DNA]</scope>
    <source>
        <strain evidence="7">AU18089</strain>
    </source>
</reference>
<dbReference type="InterPro" id="IPR050950">
    <property type="entry name" value="HTH-type_LysR_regulators"/>
</dbReference>
<dbReference type="GO" id="GO:0003700">
    <property type="term" value="F:DNA-binding transcription factor activity"/>
    <property type="evidence" value="ECO:0007669"/>
    <property type="project" value="InterPro"/>
</dbReference>
<name>A0A261QXP4_9BORD</name>
<evidence type="ECO:0000259" key="5">
    <source>
        <dbReference type="PROSITE" id="PS50931"/>
    </source>
</evidence>
<dbReference type="AlphaFoldDB" id="A0A261QXP4"/>
<comment type="caution">
    <text evidence="6">The sequence shown here is derived from an EMBL/GenBank/DDBJ whole genome shotgun (WGS) entry which is preliminary data.</text>
</comment>
<dbReference type="Pfam" id="PF03466">
    <property type="entry name" value="LysR_substrate"/>
    <property type="match status" value="1"/>
</dbReference>
<sequence length="327" mass="36545">MRVAHAVAPAGASYVLSPCLHHGRSIMDLVDCRLVVNIARTESLTHGGRDTFLSLPAASLRLKSLEGELGLRLFHRKHNGMALTEAGRSFLLYAERVLASVDEMHLKLHEFKDKRRRFLRVAASSSYVTDYLPALVKAYLSQHPDVSITVHAARKEEIETGIMHDRFDIGFISSPETSFSVETIDFGLDPLVMIVSASSELARLDSVDARRFAACEHVVLGESATMTSYLRERLAEHGCQLNVRVSVADYKTMYDMVAANIGAGLIPQSLARRYDHSNVKCIPIDAQWSQHRRYAVVAEGARSIHYVNDFMSYVIDHWFSDETPRAA</sequence>
<dbReference type="SUPFAM" id="SSF53850">
    <property type="entry name" value="Periplasmic binding protein-like II"/>
    <property type="match status" value="1"/>
</dbReference>
<accession>A0A261QXP4</accession>
<dbReference type="InterPro" id="IPR036388">
    <property type="entry name" value="WH-like_DNA-bd_sf"/>
</dbReference>
<dbReference type="Proteomes" id="UP000216947">
    <property type="component" value="Unassembled WGS sequence"/>
</dbReference>
<dbReference type="Gene3D" id="3.40.190.290">
    <property type="match status" value="1"/>
</dbReference>
<feature type="domain" description="HTH lysR-type" evidence="5">
    <location>
        <begin position="27"/>
        <end position="84"/>
    </location>
</feature>
<dbReference type="InterPro" id="IPR036390">
    <property type="entry name" value="WH_DNA-bd_sf"/>
</dbReference>